<dbReference type="Gene3D" id="3.40.50.720">
    <property type="entry name" value="NAD(P)-binding Rossmann-like Domain"/>
    <property type="match status" value="1"/>
</dbReference>
<dbReference type="SUPFAM" id="SSF51735">
    <property type="entry name" value="NAD(P)-binding Rossmann-fold domains"/>
    <property type="match status" value="1"/>
</dbReference>
<dbReference type="Gene3D" id="3.90.25.10">
    <property type="entry name" value="UDP-galactose 4-epimerase, domain 1"/>
    <property type="match status" value="1"/>
</dbReference>
<dbReference type="OrthoDB" id="9803892at2"/>
<protein>
    <recommendedName>
        <fullName evidence="4 6">dTDP-4-dehydrorhamnose reductase</fullName>
        <ecNumber evidence="3 6">1.1.1.133</ecNumber>
    </recommendedName>
</protein>
<sequence>MNILLTGANGQLGHELARGLRALGQVTAPARADCDLADLDQLRAVLRRVRPGLIVNAAAYTAVDRAEDERALAMRVNADAPALMAQEAARLGAALLHYSTDYVFDGSVAGAYAETDRPAPLSVYGQSKLAGEQAIAAAGIRHLILRTSWVYGMRGNNFLLTMLRLGRERAQLRIVADQHGAPTWSRTLADTSAHLAGLALAGGAPWWERHGGLYHLASQGRTSWAGFAEAIFSAAGLACEVIPITAAEYGARALRPANSSLDCRRLMALCGPLPDWRAALAACLASAPIPGGIAQE</sequence>
<evidence type="ECO:0000256" key="6">
    <source>
        <dbReference type="RuleBase" id="RU364082"/>
    </source>
</evidence>
<accession>A0A430HG46</accession>
<dbReference type="Pfam" id="PF04321">
    <property type="entry name" value="RmlD_sub_bind"/>
    <property type="match status" value="1"/>
</dbReference>
<dbReference type="PANTHER" id="PTHR10491:SF4">
    <property type="entry name" value="METHIONINE ADENOSYLTRANSFERASE 2 SUBUNIT BETA"/>
    <property type="match status" value="1"/>
</dbReference>
<dbReference type="GO" id="GO:0008831">
    <property type="term" value="F:dTDP-4-dehydrorhamnose reductase activity"/>
    <property type="evidence" value="ECO:0007669"/>
    <property type="project" value="UniProtKB-EC"/>
</dbReference>
<dbReference type="GO" id="GO:0019305">
    <property type="term" value="P:dTDP-rhamnose biosynthetic process"/>
    <property type="evidence" value="ECO:0007669"/>
    <property type="project" value="UniProtKB-UniPathway"/>
</dbReference>
<dbReference type="EMBL" id="RXLQ01000015">
    <property type="protein sequence ID" value="RSZ56493.1"/>
    <property type="molecule type" value="Genomic_DNA"/>
</dbReference>
<dbReference type="InterPro" id="IPR029903">
    <property type="entry name" value="RmlD-like-bd"/>
</dbReference>
<evidence type="ECO:0000256" key="5">
    <source>
        <dbReference type="ARBA" id="ARBA00048200"/>
    </source>
</evidence>
<dbReference type="InterPro" id="IPR005913">
    <property type="entry name" value="dTDP_dehydrorham_reduct"/>
</dbReference>
<evidence type="ECO:0000256" key="1">
    <source>
        <dbReference type="ARBA" id="ARBA00004781"/>
    </source>
</evidence>
<organism evidence="8 9">
    <name type="scientific">Massilia atriviolacea</name>
    <dbReference type="NCBI Taxonomy" id="2495579"/>
    <lineage>
        <taxon>Bacteria</taxon>
        <taxon>Pseudomonadati</taxon>
        <taxon>Pseudomonadota</taxon>
        <taxon>Betaproteobacteria</taxon>
        <taxon>Burkholderiales</taxon>
        <taxon>Oxalobacteraceae</taxon>
        <taxon>Telluria group</taxon>
        <taxon>Massilia</taxon>
    </lineage>
</organism>
<evidence type="ECO:0000256" key="2">
    <source>
        <dbReference type="ARBA" id="ARBA00010944"/>
    </source>
</evidence>
<dbReference type="RefSeq" id="WP_126076615.1">
    <property type="nucleotide sequence ID" value="NZ_CP051166.1"/>
</dbReference>
<comment type="pathway">
    <text evidence="1 6">Carbohydrate biosynthesis; dTDP-L-rhamnose biosynthesis.</text>
</comment>
<evidence type="ECO:0000256" key="3">
    <source>
        <dbReference type="ARBA" id="ARBA00012929"/>
    </source>
</evidence>
<comment type="caution">
    <text evidence="8">The sequence shown here is derived from an EMBL/GenBank/DDBJ whole genome shotgun (WGS) entry which is preliminary data.</text>
</comment>
<feature type="domain" description="RmlD-like substrate binding" evidence="7">
    <location>
        <begin position="1"/>
        <end position="286"/>
    </location>
</feature>
<dbReference type="Proteomes" id="UP000278085">
    <property type="component" value="Unassembled WGS sequence"/>
</dbReference>
<proteinExistence type="inferred from homology"/>
<evidence type="ECO:0000259" key="7">
    <source>
        <dbReference type="Pfam" id="PF04321"/>
    </source>
</evidence>
<keyword evidence="9" id="KW-1185">Reference proteome</keyword>
<comment type="catalytic activity">
    <reaction evidence="5 6">
        <text>dTDP-beta-L-rhamnose + NADP(+) = dTDP-4-dehydro-beta-L-rhamnose + NADPH + H(+)</text>
        <dbReference type="Rhea" id="RHEA:21796"/>
        <dbReference type="ChEBI" id="CHEBI:15378"/>
        <dbReference type="ChEBI" id="CHEBI:57510"/>
        <dbReference type="ChEBI" id="CHEBI:57783"/>
        <dbReference type="ChEBI" id="CHEBI:58349"/>
        <dbReference type="ChEBI" id="CHEBI:62830"/>
        <dbReference type="EC" id="1.1.1.133"/>
    </reaction>
</comment>
<dbReference type="UniPathway" id="UPA00124"/>
<reference evidence="8 9" key="1">
    <citation type="submission" date="2018-12" db="EMBL/GenBank/DDBJ databases">
        <authorList>
            <person name="Yang E."/>
        </authorList>
    </citation>
    <scope>NUCLEOTIDE SEQUENCE [LARGE SCALE GENOMIC DNA]</scope>
    <source>
        <strain evidence="8 9">SOD</strain>
    </source>
</reference>
<evidence type="ECO:0000256" key="4">
    <source>
        <dbReference type="ARBA" id="ARBA00017099"/>
    </source>
</evidence>
<comment type="similarity">
    <text evidence="2 6">Belongs to the dTDP-4-dehydrorhamnose reductase family.</text>
</comment>
<dbReference type="NCBIfam" id="TIGR01214">
    <property type="entry name" value="rmlD"/>
    <property type="match status" value="1"/>
</dbReference>
<evidence type="ECO:0000313" key="8">
    <source>
        <dbReference type="EMBL" id="RSZ56493.1"/>
    </source>
</evidence>
<dbReference type="InterPro" id="IPR036291">
    <property type="entry name" value="NAD(P)-bd_dom_sf"/>
</dbReference>
<dbReference type="CDD" id="cd05254">
    <property type="entry name" value="dTDP_HR_like_SDR_e"/>
    <property type="match status" value="1"/>
</dbReference>
<evidence type="ECO:0000313" key="9">
    <source>
        <dbReference type="Proteomes" id="UP000278085"/>
    </source>
</evidence>
<dbReference type="AlphaFoldDB" id="A0A430HG46"/>
<dbReference type="GO" id="GO:0005829">
    <property type="term" value="C:cytosol"/>
    <property type="evidence" value="ECO:0007669"/>
    <property type="project" value="TreeGrafter"/>
</dbReference>
<dbReference type="PANTHER" id="PTHR10491">
    <property type="entry name" value="DTDP-4-DEHYDRORHAMNOSE REDUCTASE"/>
    <property type="match status" value="1"/>
</dbReference>
<keyword evidence="6" id="KW-0521">NADP</keyword>
<name>A0A430HG46_9BURK</name>
<keyword evidence="6 8" id="KW-0560">Oxidoreductase</keyword>
<comment type="function">
    <text evidence="6">Catalyzes the reduction of dTDP-6-deoxy-L-lyxo-4-hexulose to yield dTDP-L-rhamnose.</text>
</comment>
<dbReference type="EC" id="1.1.1.133" evidence="3 6"/>
<gene>
    <name evidence="8" type="primary">rfbD</name>
    <name evidence="8" type="ORF">EJB06_24360</name>
</gene>
<comment type="cofactor">
    <cofactor evidence="6">
        <name>Mg(2+)</name>
        <dbReference type="ChEBI" id="CHEBI:18420"/>
    </cofactor>
    <text evidence="6">Binds 1 Mg(2+) ion per monomer.</text>
</comment>